<protein>
    <submittedName>
        <fullName evidence="1">Predicted protein</fullName>
    </submittedName>
</protein>
<reference evidence="1" key="1">
    <citation type="journal article" date="2011" name="Plant Physiol.">
        <title>Comprehensive sequence analysis of 24,783 barley full-length cDNAs derived from 12 clone libraries.</title>
        <authorList>
            <person name="Matsumoto T."/>
            <person name="Tanaka T."/>
            <person name="Sakai H."/>
            <person name="Amano N."/>
            <person name="Kanamori H."/>
            <person name="Kurita K."/>
            <person name="Kikuta A."/>
            <person name="Kamiya K."/>
            <person name="Yamamoto M."/>
            <person name="Ikawa H."/>
            <person name="Fujii N."/>
            <person name="Hori K."/>
            <person name="Itoh T."/>
            <person name="Sato K."/>
        </authorList>
    </citation>
    <scope>NUCLEOTIDE SEQUENCE</scope>
    <source>
        <tissue evidence="1">Flower</tissue>
    </source>
</reference>
<dbReference type="EMBL" id="AK372784">
    <property type="protein sequence ID" value="BAK03981.1"/>
    <property type="molecule type" value="mRNA"/>
</dbReference>
<name>F2E9F9_HORVV</name>
<dbReference type="AlphaFoldDB" id="F2E9F9"/>
<accession>F2E9F9</accession>
<organism evidence="1">
    <name type="scientific">Hordeum vulgare subsp. vulgare</name>
    <name type="common">Domesticated barley</name>
    <dbReference type="NCBI Taxonomy" id="112509"/>
    <lineage>
        <taxon>Eukaryota</taxon>
        <taxon>Viridiplantae</taxon>
        <taxon>Streptophyta</taxon>
        <taxon>Embryophyta</taxon>
        <taxon>Tracheophyta</taxon>
        <taxon>Spermatophyta</taxon>
        <taxon>Magnoliopsida</taxon>
        <taxon>Liliopsida</taxon>
        <taxon>Poales</taxon>
        <taxon>Poaceae</taxon>
        <taxon>BOP clade</taxon>
        <taxon>Pooideae</taxon>
        <taxon>Triticodae</taxon>
        <taxon>Triticeae</taxon>
        <taxon>Hordeinae</taxon>
        <taxon>Hordeum</taxon>
    </lineage>
</organism>
<proteinExistence type="evidence at transcript level"/>
<evidence type="ECO:0000313" key="1">
    <source>
        <dbReference type="EMBL" id="BAK03981.1"/>
    </source>
</evidence>
<sequence>MEALFNAAHKAMCCWVALPSPLVPTISDWSTPA</sequence>